<organism evidence="2 3">
    <name type="scientific">Brachionus plicatilis</name>
    <name type="common">Marine rotifer</name>
    <name type="synonym">Brachionus muelleri</name>
    <dbReference type="NCBI Taxonomy" id="10195"/>
    <lineage>
        <taxon>Eukaryota</taxon>
        <taxon>Metazoa</taxon>
        <taxon>Spiralia</taxon>
        <taxon>Gnathifera</taxon>
        <taxon>Rotifera</taxon>
        <taxon>Eurotatoria</taxon>
        <taxon>Monogononta</taxon>
        <taxon>Pseudotrocha</taxon>
        <taxon>Ploima</taxon>
        <taxon>Brachionidae</taxon>
        <taxon>Brachionus</taxon>
    </lineage>
</organism>
<name>A0A3M7P278_BRAPC</name>
<dbReference type="GO" id="GO:0005576">
    <property type="term" value="C:extracellular region"/>
    <property type="evidence" value="ECO:0007669"/>
    <property type="project" value="InterPro"/>
</dbReference>
<reference evidence="2 3" key="1">
    <citation type="journal article" date="2018" name="Sci. Rep.">
        <title>Genomic signatures of local adaptation to the degree of environmental predictability in rotifers.</title>
        <authorList>
            <person name="Franch-Gras L."/>
            <person name="Hahn C."/>
            <person name="Garcia-Roger E.M."/>
            <person name="Carmona M.J."/>
            <person name="Serra M."/>
            <person name="Gomez A."/>
        </authorList>
    </citation>
    <scope>NUCLEOTIDE SEQUENCE [LARGE SCALE GENOMIC DNA]</scope>
    <source>
        <strain evidence="2">HYR1</strain>
    </source>
</reference>
<keyword evidence="3" id="KW-1185">Reference proteome</keyword>
<dbReference type="GO" id="GO:0008061">
    <property type="term" value="F:chitin binding"/>
    <property type="evidence" value="ECO:0007669"/>
    <property type="project" value="InterPro"/>
</dbReference>
<comment type="caution">
    <text evidence="2">The sequence shown here is derived from an EMBL/GenBank/DDBJ whole genome shotgun (WGS) entry which is preliminary data.</text>
</comment>
<gene>
    <name evidence="2" type="ORF">BpHYR1_052935</name>
</gene>
<dbReference type="InterPro" id="IPR002557">
    <property type="entry name" value="Chitin-bd_dom"/>
</dbReference>
<accession>A0A3M7P278</accession>
<dbReference type="EMBL" id="REGN01013996">
    <property type="protein sequence ID" value="RMZ93205.1"/>
    <property type="molecule type" value="Genomic_DNA"/>
</dbReference>
<dbReference type="Proteomes" id="UP000276133">
    <property type="component" value="Unassembled WGS sequence"/>
</dbReference>
<dbReference type="Gene3D" id="2.170.140.10">
    <property type="entry name" value="Chitin binding domain"/>
    <property type="match status" value="1"/>
</dbReference>
<protein>
    <recommendedName>
        <fullName evidence="1">Chitin-binding type-2 domain-containing protein</fullName>
    </recommendedName>
</protein>
<dbReference type="InterPro" id="IPR036508">
    <property type="entry name" value="Chitin-bd_dom_sf"/>
</dbReference>
<evidence type="ECO:0000313" key="3">
    <source>
        <dbReference type="Proteomes" id="UP000276133"/>
    </source>
</evidence>
<sequence length="94" mass="10826">MIILALVKAYKGQYYNQPSENEKGGRYGPRITRRILKCSRREDLARVRGRCNQYTTCENGSLKFWNCPKNYVFDSTMKACSPKHLTPNACSNQS</sequence>
<proteinExistence type="predicted"/>
<dbReference type="PROSITE" id="PS50940">
    <property type="entry name" value="CHIT_BIND_II"/>
    <property type="match status" value="1"/>
</dbReference>
<dbReference type="SUPFAM" id="SSF57625">
    <property type="entry name" value="Invertebrate chitin-binding proteins"/>
    <property type="match status" value="1"/>
</dbReference>
<feature type="domain" description="Chitin-binding type-2" evidence="1">
    <location>
        <begin position="35"/>
        <end position="92"/>
    </location>
</feature>
<dbReference type="Pfam" id="PF01607">
    <property type="entry name" value="CBM_14"/>
    <property type="match status" value="1"/>
</dbReference>
<evidence type="ECO:0000259" key="1">
    <source>
        <dbReference type="PROSITE" id="PS50940"/>
    </source>
</evidence>
<dbReference type="AlphaFoldDB" id="A0A3M7P278"/>
<evidence type="ECO:0000313" key="2">
    <source>
        <dbReference type="EMBL" id="RMZ93205.1"/>
    </source>
</evidence>